<dbReference type="Pfam" id="PF02566">
    <property type="entry name" value="OsmC"/>
    <property type="match status" value="1"/>
</dbReference>
<dbReference type="InterPro" id="IPR015946">
    <property type="entry name" value="KH_dom-like_a/b"/>
</dbReference>
<organism evidence="1 2">
    <name type="scientific">Acetobacteroides hydrogenigenes</name>
    <dbReference type="NCBI Taxonomy" id="979970"/>
    <lineage>
        <taxon>Bacteria</taxon>
        <taxon>Pseudomonadati</taxon>
        <taxon>Bacteroidota</taxon>
        <taxon>Bacteroidia</taxon>
        <taxon>Bacteroidales</taxon>
        <taxon>Rikenellaceae</taxon>
        <taxon>Acetobacteroides</taxon>
    </lineage>
</organism>
<protein>
    <submittedName>
        <fullName evidence="1">Putative OsmC-like protein</fullName>
    </submittedName>
</protein>
<dbReference type="InterPro" id="IPR003718">
    <property type="entry name" value="OsmC/Ohr_fam"/>
</dbReference>
<reference evidence="1 2" key="1">
    <citation type="submission" date="2019-03" db="EMBL/GenBank/DDBJ databases">
        <title>Genomic Encyclopedia of Archaeal and Bacterial Type Strains, Phase II (KMG-II): from individual species to whole genera.</title>
        <authorList>
            <person name="Goeker M."/>
        </authorList>
    </citation>
    <scope>NUCLEOTIDE SEQUENCE [LARGE SCALE GENOMIC DNA]</scope>
    <source>
        <strain evidence="1 2">RL-C</strain>
    </source>
</reference>
<dbReference type="AlphaFoldDB" id="A0A4R2EUV7"/>
<dbReference type="RefSeq" id="WP_131837702.1">
    <property type="nucleotide sequence ID" value="NZ_SLWB01000001.1"/>
</dbReference>
<evidence type="ECO:0000313" key="2">
    <source>
        <dbReference type="Proteomes" id="UP000294830"/>
    </source>
</evidence>
<dbReference type="OrthoDB" id="290036at2"/>
<evidence type="ECO:0000313" key="1">
    <source>
        <dbReference type="EMBL" id="TCN72914.1"/>
    </source>
</evidence>
<dbReference type="Proteomes" id="UP000294830">
    <property type="component" value="Unassembled WGS sequence"/>
</dbReference>
<dbReference type="EMBL" id="SLWB01000001">
    <property type="protein sequence ID" value="TCN72914.1"/>
    <property type="molecule type" value="Genomic_DNA"/>
</dbReference>
<name>A0A4R2EUV7_9BACT</name>
<dbReference type="PANTHER" id="PTHR39624">
    <property type="entry name" value="PROTEIN INVOLVED IN RIMO-MEDIATED BETA-METHYLTHIOLATION OF RIBOSOMAL PROTEIN S12 YCAO"/>
    <property type="match status" value="1"/>
</dbReference>
<dbReference type="PANTHER" id="PTHR39624:SF2">
    <property type="entry name" value="OSMC-LIKE PROTEIN"/>
    <property type="match status" value="1"/>
</dbReference>
<dbReference type="InterPro" id="IPR036102">
    <property type="entry name" value="OsmC/Ohrsf"/>
</dbReference>
<dbReference type="Gene3D" id="3.30.300.20">
    <property type="match status" value="1"/>
</dbReference>
<gene>
    <name evidence="1" type="ORF">CLV25_101132</name>
</gene>
<sequence>METAKTIYLGNLRTEATHVRSGQKIVTDAPVDNQGKGEFFSPTDLLATALASCMLTIMGIAARTHGFDIDGTEVKITKVMGVNPRRVVEVIVELNFPRNYSVKEKRIIELSAKECPVANSLHPDLKQTVVFNYKGE</sequence>
<dbReference type="SUPFAM" id="SSF82784">
    <property type="entry name" value="OsmC-like"/>
    <property type="match status" value="1"/>
</dbReference>
<accession>A0A4R2EUV7</accession>
<keyword evidence="2" id="KW-1185">Reference proteome</keyword>
<proteinExistence type="predicted"/>
<comment type="caution">
    <text evidence="1">The sequence shown here is derived from an EMBL/GenBank/DDBJ whole genome shotgun (WGS) entry which is preliminary data.</text>
</comment>